<evidence type="ECO:0000313" key="2">
    <source>
        <dbReference type="Proteomes" id="UP001219525"/>
    </source>
</evidence>
<gene>
    <name evidence="1" type="ORF">GGX14DRAFT_565428</name>
</gene>
<organism evidence="1 2">
    <name type="scientific">Mycena pura</name>
    <dbReference type="NCBI Taxonomy" id="153505"/>
    <lineage>
        <taxon>Eukaryota</taxon>
        <taxon>Fungi</taxon>
        <taxon>Dikarya</taxon>
        <taxon>Basidiomycota</taxon>
        <taxon>Agaricomycotina</taxon>
        <taxon>Agaricomycetes</taxon>
        <taxon>Agaricomycetidae</taxon>
        <taxon>Agaricales</taxon>
        <taxon>Marasmiineae</taxon>
        <taxon>Mycenaceae</taxon>
        <taxon>Mycena</taxon>
    </lineage>
</organism>
<keyword evidence="2" id="KW-1185">Reference proteome</keyword>
<reference evidence="1" key="1">
    <citation type="submission" date="2023-03" db="EMBL/GenBank/DDBJ databases">
        <title>Massive genome expansion in bonnet fungi (Mycena s.s.) driven by repeated elements and novel gene families across ecological guilds.</title>
        <authorList>
            <consortium name="Lawrence Berkeley National Laboratory"/>
            <person name="Harder C.B."/>
            <person name="Miyauchi S."/>
            <person name="Viragh M."/>
            <person name="Kuo A."/>
            <person name="Thoen E."/>
            <person name="Andreopoulos B."/>
            <person name="Lu D."/>
            <person name="Skrede I."/>
            <person name="Drula E."/>
            <person name="Henrissat B."/>
            <person name="Morin E."/>
            <person name="Kohler A."/>
            <person name="Barry K."/>
            <person name="LaButti K."/>
            <person name="Morin E."/>
            <person name="Salamov A."/>
            <person name="Lipzen A."/>
            <person name="Mereny Z."/>
            <person name="Hegedus B."/>
            <person name="Baldrian P."/>
            <person name="Stursova M."/>
            <person name="Weitz H."/>
            <person name="Taylor A."/>
            <person name="Grigoriev I.V."/>
            <person name="Nagy L.G."/>
            <person name="Martin F."/>
            <person name="Kauserud H."/>
        </authorList>
    </citation>
    <scope>NUCLEOTIDE SEQUENCE</scope>
    <source>
        <strain evidence="1">9144</strain>
    </source>
</reference>
<proteinExistence type="predicted"/>
<dbReference type="Proteomes" id="UP001219525">
    <property type="component" value="Unassembled WGS sequence"/>
</dbReference>
<accession>A0AAD6YC19</accession>
<dbReference type="EMBL" id="JARJCW010000027">
    <property type="protein sequence ID" value="KAJ7210833.1"/>
    <property type="molecule type" value="Genomic_DNA"/>
</dbReference>
<name>A0AAD6YC19_9AGAR</name>
<dbReference type="AlphaFoldDB" id="A0AAD6YC19"/>
<evidence type="ECO:0000313" key="1">
    <source>
        <dbReference type="EMBL" id="KAJ7210833.1"/>
    </source>
</evidence>
<comment type="caution">
    <text evidence="1">The sequence shown here is derived from an EMBL/GenBank/DDBJ whole genome shotgun (WGS) entry which is preliminary data.</text>
</comment>
<sequence>MAELAALLTRLPDRFLDQFRDASFTANFRTKNAQLFSDTTWVDLDDLRAWLRQRGDLDHLLDPTISERIFLPFVTSICRSESRHRSAY</sequence>
<protein>
    <submittedName>
        <fullName evidence="1">Uncharacterized protein</fullName>
    </submittedName>
</protein>